<dbReference type="AlphaFoldDB" id="A0A0V1H570"/>
<dbReference type="EMBL" id="JYDP01000135">
    <property type="protein sequence ID" value="KRZ05628.1"/>
    <property type="molecule type" value="Genomic_DNA"/>
</dbReference>
<sequence>MWRTEKPSVSPYVFYVNWNLNNCKIAITERDFECIFLMCDRKWDSMSSEQRQEWKNKNDSEGSTFQAHPLLSKLMVKVKGNAFDPDPPKCEHYEEHPPNNQ</sequence>
<protein>
    <submittedName>
        <fullName evidence="2">Uncharacterized protein</fullName>
    </submittedName>
</protein>
<comment type="caution">
    <text evidence="2">The sequence shown here is derived from an EMBL/GenBank/DDBJ whole genome shotgun (WGS) entry which is preliminary data.</text>
</comment>
<evidence type="ECO:0000256" key="1">
    <source>
        <dbReference type="SAM" id="MobiDB-lite"/>
    </source>
</evidence>
<dbReference type="OrthoDB" id="5918906at2759"/>
<accession>A0A0V1H570</accession>
<feature type="compositionally biased region" description="Basic and acidic residues" evidence="1">
    <location>
        <begin position="86"/>
        <end position="101"/>
    </location>
</feature>
<evidence type="ECO:0000313" key="3">
    <source>
        <dbReference type="Proteomes" id="UP000055024"/>
    </source>
</evidence>
<name>A0A0V1H570_9BILA</name>
<proteinExistence type="predicted"/>
<gene>
    <name evidence="2" type="ORF">T11_13394</name>
</gene>
<keyword evidence="3" id="KW-1185">Reference proteome</keyword>
<dbReference type="Gene3D" id="1.10.30.10">
    <property type="entry name" value="High mobility group box domain"/>
    <property type="match status" value="1"/>
</dbReference>
<reference evidence="2 3" key="1">
    <citation type="submission" date="2015-01" db="EMBL/GenBank/DDBJ databases">
        <title>Evolution of Trichinella species and genotypes.</title>
        <authorList>
            <person name="Korhonen P.K."/>
            <person name="Edoardo P."/>
            <person name="Giuseppe L.R."/>
            <person name="Gasser R.B."/>
        </authorList>
    </citation>
    <scope>NUCLEOTIDE SEQUENCE [LARGE SCALE GENOMIC DNA]</scope>
    <source>
        <strain evidence="2">ISS1029</strain>
    </source>
</reference>
<feature type="region of interest" description="Disordered" evidence="1">
    <location>
        <begin position="80"/>
        <end position="101"/>
    </location>
</feature>
<dbReference type="InterPro" id="IPR036910">
    <property type="entry name" value="HMG_box_dom_sf"/>
</dbReference>
<dbReference type="Proteomes" id="UP000055024">
    <property type="component" value="Unassembled WGS sequence"/>
</dbReference>
<dbReference type="SUPFAM" id="SSF47095">
    <property type="entry name" value="HMG-box"/>
    <property type="match status" value="1"/>
</dbReference>
<organism evidence="2 3">
    <name type="scientific">Trichinella zimbabwensis</name>
    <dbReference type="NCBI Taxonomy" id="268475"/>
    <lineage>
        <taxon>Eukaryota</taxon>
        <taxon>Metazoa</taxon>
        <taxon>Ecdysozoa</taxon>
        <taxon>Nematoda</taxon>
        <taxon>Enoplea</taxon>
        <taxon>Dorylaimia</taxon>
        <taxon>Trichinellida</taxon>
        <taxon>Trichinellidae</taxon>
        <taxon>Trichinella</taxon>
    </lineage>
</organism>
<evidence type="ECO:0000313" key="2">
    <source>
        <dbReference type="EMBL" id="KRZ05628.1"/>
    </source>
</evidence>